<dbReference type="InterPro" id="IPR032675">
    <property type="entry name" value="LRR_dom_sf"/>
</dbReference>
<accession>A0ABR0UKX4</accession>
<sequence>MRPFLCFHNEPVILNPKYTLAIPDGFKLLRVLESKSIKFHQFPKGITKLIHLRYITLSGDNLRVLPEAISELWNLQTIIIDTKSRQITVKANIWRMIQLRHLKTTARNIKTLGIFGKLASLLDANKSLRKLHLLENLKLVNDLIYESASEYRLNGLPQPNYFPPNLKRLTLSATFLDWNHMSTLAKIGTLEVLKLKDNAFTGKFGMLLETAFLASTDYFPRLRCLVLKNCGKLKEIPVGLAKNLQELDIERVGKSGVEPARKIEEEIRQMEVRGKDDRLRGGFKLSVGPGCE</sequence>
<dbReference type="PANTHER" id="PTHR15140">
    <property type="entry name" value="TUBULIN-SPECIFIC CHAPERONE E"/>
    <property type="match status" value="1"/>
</dbReference>
<name>A0ABR0UKX4_REHGL</name>
<protein>
    <recommendedName>
        <fullName evidence="2">Disease resistance R13L4/SHOC-2-like LRR domain-containing protein</fullName>
    </recommendedName>
</protein>
<reference evidence="3 4" key="1">
    <citation type="journal article" date="2021" name="Comput. Struct. Biotechnol. J.">
        <title>De novo genome assembly of the potent medicinal plant Rehmannia glutinosa using nanopore technology.</title>
        <authorList>
            <person name="Ma L."/>
            <person name="Dong C."/>
            <person name="Song C."/>
            <person name="Wang X."/>
            <person name="Zheng X."/>
            <person name="Niu Y."/>
            <person name="Chen S."/>
            <person name="Feng W."/>
        </authorList>
    </citation>
    <scope>NUCLEOTIDE SEQUENCE [LARGE SCALE GENOMIC DNA]</scope>
    <source>
        <strain evidence="3">DH-2019</strain>
    </source>
</reference>
<keyword evidence="1" id="KW-0677">Repeat</keyword>
<keyword evidence="4" id="KW-1185">Reference proteome</keyword>
<dbReference type="Pfam" id="PF23598">
    <property type="entry name" value="LRR_14"/>
    <property type="match status" value="1"/>
</dbReference>
<proteinExistence type="predicted"/>
<feature type="domain" description="Disease resistance R13L4/SHOC-2-like LRR" evidence="2">
    <location>
        <begin position="25"/>
        <end position="122"/>
    </location>
</feature>
<dbReference type="Gene3D" id="3.80.10.10">
    <property type="entry name" value="Ribonuclease Inhibitor"/>
    <property type="match status" value="1"/>
</dbReference>
<evidence type="ECO:0000313" key="4">
    <source>
        <dbReference type="Proteomes" id="UP001318860"/>
    </source>
</evidence>
<evidence type="ECO:0000256" key="1">
    <source>
        <dbReference type="ARBA" id="ARBA00022737"/>
    </source>
</evidence>
<organism evidence="3 4">
    <name type="scientific">Rehmannia glutinosa</name>
    <name type="common">Chinese foxglove</name>
    <dbReference type="NCBI Taxonomy" id="99300"/>
    <lineage>
        <taxon>Eukaryota</taxon>
        <taxon>Viridiplantae</taxon>
        <taxon>Streptophyta</taxon>
        <taxon>Embryophyta</taxon>
        <taxon>Tracheophyta</taxon>
        <taxon>Spermatophyta</taxon>
        <taxon>Magnoliopsida</taxon>
        <taxon>eudicotyledons</taxon>
        <taxon>Gunneridae</taxon>
        <taxon>Pentapetalae</taxon>
        <taxon>asterids</taxon>
        <taxon>lamiids</taxon>
        <taxon>Lamiales</taxon>
        <taxon>Orobanchaceae</taxon>
        <taxon>Rehmannieae</taxon>
        <taxon>Rehmannia</taxon>
    </lineage>
</organism>
<gene>
    <name evidence="3" type="ORF">DH2020_043001</name>
</gene>
<dbReference type="PANTHER" id="PTHR15140:SF37">
    <property type="entry name" value="UBIQUITIN-LIKE DOMAIN-CONTAINING PROTEIN"/>
    <property type="match status" value="1"/>
</dbReference>
<dbReference type="EMBL" id="JABTTQ020002587">
    <property type="protein sequence ID" value="KAK6123244.1"/>
    <property type="molecule type" value="Genomic_DNA"/>
</dbReference>
<comment type="caution">
    <text evidence="3">The sequence shown here is derived from an EMBL/GenBank/DDBJ whole genome shotgun (WGS) entry which is preliminary data.</text>
</comment>
<dbReference type="SUPFAM" id="SSF52058">
    <property type="entry name" value="L domain-like"/>
    <property type="match status" value="1"/>
</dbReference>
<dbReference type="InterPro" id="IPR055414">
    <property type="entry name" value="LRR_R13L4/SHOC2-like"/>
</dbReference>
<dbReference type="Proteomes" id="UP001318860">
    <property type="component" value="Unassembled WGS sequence"/>
</dbReference>
<evidence type="ECO:0000313" key="3">
    <source>
        <dbReference type="EMBL" id="KAK6123244.1"/>
    </source>
</evidence>
<evidence type="ECO:0000259" key="2">
    <source>
        <dbReference type="Pfam" id="PF23598"/>
    </source>
</evidence>